<evidence type="ECO:0000256" key="1">
    <source>
        <dbReference type="ARBA" id="ARBA00004651"/>
    </source>
</evidence>
<dbReference type="AlphaFoldDB" id="A0A382CZ85"/>
<comment type="similarity">
    <text evidence="6">Belongs to the ABC-4 integral membrane protein family.</text>
</comment>
<accession>A0A382CZ85</accession>
<dbReference type="GO" id="GO:0022857">
    <property type="term" value="F:transmembrane transporter activity"/>
    <property type="evidence" value="ECO:0007669"/>
    <property type="project" value="TreeGrafter"/>
</dbReference>
<sequence>MEEIFGIEVKTLMFVLLGVFILIMTGVIFTAIRNPVLLKLGLRNIPRRRAQTALIVIGSMLSAVIIAAAFGTGDSIHYSIRNAAIEGLGNIDEVITLADSSKSFGSPIPPYFPITRFQGLKNDLEFSDSIDGLMPQVLGIGGATNPHNSLFSGHTNVVGISPFHMDGFSDFIRQDNEKVFLKDLAPKEILINQTLSKELDAVSGNTLRLFVDESPVDLIVHAIIRNGGLAGIDPTIVMPLAATQSLFQESGNINGIAVSNKGDATKGAEGTQKAIRELRMLFADPFVADELRLLLNTKPVRNVITSKLNERQIDPDLQEDLSNLIDELQEPETSSELIRIVSDESVMDEITTGLNSLNLFEEERRLGVLLRDLSDMKVDGVKKTVLDIANLVGSSVTTFFIVMGLFSVMVGSLLIFLIFVMLAAARRTEMGIFRAIGAQRTHLIQIFVFEGTAYNLVAAAVGTIFGFVLTFVIVVAA</sequence>
<feature type="non-terminal residue" evidence="9">
    <location>
        <position position="477"/>
    </location>
</feature>
<evidence type="ECO:0000259" key="8">
    <source>
        <dbReference type="Pfam" id="PF02687"/>
    </source>
</evidence>
<evidence type="ECO:0000256" key="3">
    <source>
        <dbReference type="ARBA" id="ARBA00022692"/>
    </source>
</evidence>
<keyword evidence="5 7" id="KW-0472">Membrane</keyword>
<keyword evidence="3 7" id="KW-0812">Transmembrane</keyword>
<comment type="subcellular location">
    <subcellularLocation>
        <location evidence="1">Cell membrane</location>
        <topology evidence="1">Multi-pass membrane protein</topology>
    </subcellularLocation>
</comment>
<dbReference type="InterPro" id="IPR003838">
    <property type="entry name" value="ABC3_permease_C"/>
</dbReference>
<dbReference type="Pfam" id="PF02687">
    <property type="entry name" value="FtsX"/>
    <property type="match status" value="1"/>
</dbReference>
<feature type="domain" description="ABC3 transporter permease C-terminal" evidence="8">
    <location>
        <begin position="401"/>
        <end position="473"/>
    </location>
</feature>
<dbReference type="EMBL" id="UINC01036533">
    <property type="protein sequence ID" value="SVB30653.1"/>
    <property type="molecule type" value="Genomic_DNA"/>
</dbReference>
<keyword evidence="4 7" id="KW-1133">Transmembrane helix</keyword>
<evidence type="ECO:0000313" key="9">
    <source>
        <dbReference type="EMBL" id="SVB30653.1"/>
    </source>
</evidence>
<gene>
    <name evidence="9" type="ORF">METZ01_LOCUS183507</name>
</gene>
<feature type="transmembrane region" description="Helical" evidence="7">
    <location>
        <begin position="12"/>
        <end position="32"/>
    </location>
</feature>
<evidence type="ECO:0000256" key="6">
    <source>
        <dbReference type="ARBA" id="ARBA00038076"/>
    </source>
</evidence>
<protein>
    <recommendedName>
        <fullName evidence="8">ABC3 transporter permease C-terminal domain-containing protein</fullName>
    </recommendedName>
</protein>
<evidence type="ECO:0000256" key="7">
    <source>
        <dbReference type="SAM" id="Phobius"/>
    </source>
</evidence>
<dbReference type="GO" id="GO:0005886">
    <property type="term" value="C:plasma membrane"/>
    <property type="evidence" value="ECO:0007669"/>
    <property type="project" value="UniProtKB-SubCell"/>
</dbReference>
<proteinExistence type="inferred from homology"/>
<feature type="transmembrane region" description="Helical" evidence="7">
    <location>
        <begin position="399"/>
        <end position="425"/>
    </location>
</feature>
<dbReference type="PANTHER" id="PTHR30572">
    <property type="entry name" value="MEMBRANE COMPONENT OF TRANSPORTER-RELATED"/>
    <property type="match status" value="1"/>
</dbReference>
<evidence type="ECO:0000256" key="2">
    <source>
        <dbReference type="ARBA" id="ARBA00022475"/>
    </source>
</evidence>
<feature type="transmembrane region" description="Helical" evidence="7">
    <location>
        <begin position="446"/>
        <end position="476"/>
    </location>
</feature>
<dbReference type="PANTHER" id="PTHR30572:SF4">
    <property type="entry name" value="ABC TRANSPORTER PERMEASE YTRF"/>
    <property type="match status" value="1"/>
</dbReference>
<name>A0A382CZ85_9ZZZZ</name>
<evidence type="ECO:0000256" key="4">
    <source>
        <dbReference type="ARBA" id="ARBA00022989"/>
    </source>
</evidence>
<reference evidence="9" key="1">
    <citation type="submission" date="2018-05" db="EMBL/GenBank/DDBJ databases">
        <authorList>
            <person name="Lanie J.A."/>
            <person name="Ng W.-L."/>
            <person name="Kazmierczak K.M."/>
            <person name="Andrzejewski T.M."/>
            <person name="Davidsen T.M."/>
            <person name="Wayne K.J."/>
            <person name="Tettelin H."/>
            <person name="Glass J.I."/>
            <person name="Rusch D."/>
            <person name="Podicherti R."/>
            <person name="Tsui H.-C.T."/>
            <person name="Winkler M.E."/>
        </authorList>
    </citation>
    <scope>NUCLEOTIDE SEQUENCE</scope>
</reference>
<organism evidence="9">
    <name type="scientific">marine metagenome</name>
    <dbReference type="NCBI Taxonomy" id="408172"/>
    <lineage>
        <taxon>unclassified sequences</taxon>
        <taxon>metagenomes</taxon>
        <taxon>ecological metagenomes</taxon>
    </lineage>
</organism>
<evidence type="ECO:0000256" key="5">
    <source>
        <dbReference type="ARBA" id="ARBA00023136"/>
    </source>
</evidence>
<feature type="transmembrane region" description="Helical" evidence="7">
    <location>
        <begin position="53"/>
        <end position="71"/>
    </location>
</feature>
<keyword evidence="2" id="KW-1003">Cell membrane</keyword>
<dbReference type="InterPro" id="IPR050250">
    <property type="entry name" value="Macrolide_Exporter_MacB"/>
</dbReference>